<name>A0A0R2RJG4_9BACT</name>
<keyword evidence="6" id="KW-0238">DNA-binding</keyword>
<protein>
    <recommendedName>
        <fullName evidence="12">Transcription-repair coupling factor</fullName>
    </recommendedName>
</protein>
<dbReference type="SMART" id="SM00982">
    <property type="entry name" value="TRCF"/>
    <property type="match status" value="1"/>
</dbReference>
<evidence type="ECO:0000259" key="8">
    <source>
        <dbReference type="PROSITE" id="PS51192"/>
    </source>
</evidence>
<evidence type="ECO:0000259" key="9">
    <source>
        <dbReference type="PROSITE" id="PS51194"/>
    </source>
</evidence>
<evidence type="ECO:0000256" key="6">
    <source>
        <dbReference type="ARBA" id="ARBA00023125"/>
    </source>
</evidence>
<dbReference type="SMART" id="SM00490">
    <property type="entry name" value="HELICc"/>
    <property type="match status" value="1"/>
</dbReference>
<dbReference type="InterPro" id="IPR001650">
    <property type="entry name" value="Helicase_C-like"/>
</dbReference>
<dbReference type="GO" id="GO:0003678">
    <property type="term" value="F:DNA helicase activity"/>
    <property type="evidence" value="ECO:0007669"/>
    <property type="project" value="TreeGrafter"/>
</dbReference>
<dbReference type="InterPro" id="IPR037235">
    <property type="entry name" value="TRCF-like_C_D7"/>
</dbReference>
<dbReference type="AlphaFoldDB" id="A0A0R2RJG4"/>
<dbReference type="PROSITE" id="PS51192">
    <property type="entry name" value="HELICASE_ATP_BIND_1"/>
    <property type="match status" value="1"/>
</dbReference>
<dbReference type="GO" id="GO:0005524">
    <property type="term" value="F:ATP binding"/>
    <property type="evidence" value="ECO:0007669"/>
    <property type="project" value="UniProtKB-KW"/>
</dbReference>
<dbReference type="Pfam" id="PF00271">
    <property type="entry name" value="Helicase_C"/>
    <property type="match status" value="1"/>
</dbReference>
<dbReference type="GO" id="GO:0016787">
    <property type="term" value="F:hydrolase activity"/>
    <property type="evidence" value="ECO:0007669"/>
    <property type="project" value="UniProtKB-KW"/>
</dbReference>
<dbReference type="InterPro" id="IPR047112">
    <property type="entry name" value="RecG/Mfd"/>
</dbReference>
<organism evidence="10 11">
    <name type="scientific">Verrucomicrobia subdivision 6 bacterium BACL9 MAG-120507-bin52</name>
    <dbReference type="NCBI Taxonomy" id="1655590"/>
    <lineage>
        <taxon>Bacteria</taxon>
        <taxon>Pseudomonadati</taxon>
        <taxon>Verrucomicrobiota</taxon>
        <taxon>Verrucomicrobiia</taxon>
        <taxon>Verrucomicrobiales</taxon>
        <taxon>Verrucomicrobia subdivision 6</taxon>
    </lineage>
</organism>
<dbReference type="Pfam" id="PF00270">
    <property type="entry name" value="DEAD"/>
    <property type="match status" value="1"/>
</dbReference>
<keyword evidence="5" id="KW-0067">ATP-binding</keyword>
<dbReference type="GO" id="GO:0003677">
    <property type="term" value="F:DNA binding"/>
    <property type="evidence" value="ECO:0007669"/>
    <property type="project" value="UniProtKB-KW"/>
</dbReference>
<dbReference type="EMBL" id="LIBO01000030">
    <property type="protein sequence ID" value="KRO62828.1"/>
    <property type="molecule type" value="Genomic_DNA"/>
</dbReference>
<dbReference type="SUPFAM" id="SSF143517">
    <property type="entry name" value="TRCF domain-like"/>
    <property type="match status" value="1"/>
</dbReference>
<dbReference type="Gene3D" id="3.40.50.300">
    <property type="entry name" value="P-loop containing nucleotide triphosphate hydrolases"/>
    <property type="match status" value="2"/>
</dbReference>
<comment type="caution">
    <text evidence="10">The sequence shown here is derived from an EMBL/GenBank/DDBJ whole genome shotgun (WGS) entry which is preliminary data.</text>
</comment>
<dbReference type="PROSITE" id="PS51194">
    <property type="entry name" value="HELICASE_CTER"/>
    <property type="match status" value="1"/>
</dbReference>
<evidence type="ECO:0000256" key="1">
    <source>
        <dbReference type="ARBA" id="ARBA00022741"/>
    </source>
</evidence>
<evidence type="ECO:0000256" key="5">
    <source>
        <dbReference type="ARBA" id="ARBA00022840"/>
    </source>
</evidence>
<keyword evidence="4" id="KW-0347">Helicase</keyword>
<evidence type="ECO:0000256" key="7">
    <source>
        <dbReference type="ARBA" id="ARBA00023204"/>
    </source>
</evidence>
<dbReference type="PANTHER" id="PTHR47964">
    <property type="entry name" value="ATP-DEPENDENT DNA HELICASE HOMOLOG RECG, CHLOROPLASTIC"/>
    <property type="match status" value="1"/>
</dbReference>
<evidence type="ECO:0000313" key="10">
    <source>
        <dbReference type="EMBL" id="KRO62828.1"/>
    </source>
</evidence>
<feature type="domain" description="Helicase ATP-binding" evidence="8">
    <location>
        <begin position="83"/>
        <end position="244"/>
    </location>
</feature>
<evidence type="ECO:0000256" key="2">
    <source>
        <dbReference type="ARBA" id="ARBA00022763"/>
    </source>
</evidence>
<dbReference type="InterPro" id="IPR014001">
    <property type="entry name" value="Helicase_ATP-bd"/>
</dbReference>
<keyword evidence="3" id="KW-0378">Hydrolase</keyword>
<dbReference type="CDD" id="cd17991">
    <property type="entry name" value="DEXHc_TRCF"/>
    <property type="match status" value="1"/>
</dbReference>
<dbReference type="PANTHER" id="PTHR47964:SF1">
    <property type="entry name" value="ATP-DEPENDENT DNA HELICASE HOMOLOG RECG, CHLOROPLASTIC"/>
    <property type="match status" value="1"/>
</dbReference>
<keyword evidence="1" id="KW-0547">Nucleotide-binding</keyword>
<evidence type="ECO:0008006" key="12">
    <source>
        <dbReference type="Google" id="ProtNLM"/>
    </source>
</evidence>
<keyword evidence="7" id="KW-0234">DNA repair</keyword>
<dbReference type="Pfam" id="PF03461">
    <property type="entry name" value="TRCF"/>
    <property type="match status" value="1"/>
</dbReference>
<dbReference type="GO" id="GO:0006281">
    <property type="term" value="P:DNA repair"/>
    <property type="evidence" value="ECO:0007669"/>
    <property type="project" value="UniProtKB-KW"/>
</dbReference>
<evidence type="ECO:0000256" key="3">
    <source>
        <dbReference type="ARBA" id="ARBA00022801"/>
    </source>
</evidence>
<dbReference type="SUPFAM" id="SSF52540">
    <property type="entry name" value="P-loop containing nucleoside triphosphate hydrolases"/>
    <property type="match status" value="2"/>
</dbReference>
<proteinExistence type="predicted"/>
<dbReference type="SMART" id="SM00487">
    <property type="entry name" value="DEXDc"/>
    <property type="match status" value="1"/>
</dbReference>
<gene>
    <name evidence="10" type="ORF">ABR82_03280</name>
</gene>
<dbReference type="Proteomes" id="UP000051269">
    <property type="component" value="Unassembled WGS sequence"/>
</dbReference>
<dbReference type="InterPro" id="IPR027417">
    <property type="entry name" value="P-loop_NTPase"/>
</dbReference>
<feature type="domain" description="Helicase C-terminal" evidence="9">
    <location>
        <begin position="253"/>
        <end position="418"/>
    </location>
</feature>
<dbReference type="InterPro" id="IPR005118">
    <property type="entry name" value="TRCF_C"/>
</dbReference>
<reference evidence="10 11" key="1">
    <citation type="submission" date="2015-10" db="EMBL/GenBank/DDBJ databases">
        <title>Metagenome-Assembled Genomes uncover a global brackish microbiome.</title>
        <authorList>
            <person name="Hugerth L.W."/>
            <person name="Larsson J."/>
            <person name="Alneberg J."/>
            <person name="Lindh M.V."/>
            <person name="Legrand C."/>
            <person name="Pinhassi J."/>
            <person name="Andersson A.F."/>
        </authorList>
    </citation>
    <scope>NUCLEOTIDE SEQUENCE [LARGE SCALE GENOMIC DNA]</scope>
    <source>
        <strain evidence="10">BACL18 MAG-120507-bin52</strain>
    </source>
</reference>
<accession>A0A0R2RJG4</accession>
<dbReference type="Gene3D" id="3.90.1150.50">
    <property type="entry name" value="Transcription-repair-coupling factor, D7 domain"/>
    <property type="match status" value="1"/>
</dbReference>
<evidence type="ECO:0000256" key="4">
    <source>
        <dbReference type="ARBA" id="ARBA00022806"/>
    </source>
</evidence>
<keyword evidence="2" id="KW-0227">DNA damage</keyword>
<evidence type="ECO:0000313" key="11">
    <source>
        <dbReference type="Proteomes" id="UP000051269"/>
    </source>
</evidence>
<dbReference type="InterPro" id="IPR011545">
    <property type="entry name" value="DEAD/DEAH_box_helicase_dom"/>
</dbReference>
<sequence>MGVGKKRPTLDTLGGGRWEKARAKAEKAVEEFAATLLRTAAEREALPGVAFPADHEWQGKFEAEFVYVPTGDQERAITETKTDMERTRPMDRLICGDVGYGKTEVAIRAAFKSVMAGKQVVILAPTTVLAQQHARNLRERYSDWPIVVEELSRFRTVGEQREVVRGVADGRVDVVVGTHRLLSPDVHFHQLGLVVIDEEQRFGVKQKERLKERFRRVDVLTLSATPIPRTLYLAMLGARDLSQIETPPPGRHPIETVVAEYDERLIRDWIKREVDRGGQVYYLHNRIAALPSLAAKLRLLFPGIRVAIAHGQMGESELEDAMGKFVRGKADVLLCTTIIESGLDIPNANTIILDRADRFGLADLYQLRGRVGRALHRAYALLLVPRERRKGEAGERVEALRLHGGLGAGYRIAMRDLEIRGAGNLLGTEQSGHVAVIGFELYCRLLRSAVARMKKGEWRLPPNVNLRLDFLTLRAAEVAEGRAGAFLPAEYIPEVRERIEAYRVVSEAGSFKELGRIATQWRDRYGPWWVEVELLLAYHRVRVAAGLGGVTRLEIEGEKIRAWKGLELEMVGSKLPRLTGQTAPDKLGQLEAWLR</sequence>